<protein>
    <submittedName>
        <fullName evidence="2">Uncharacterized protein</fullName>
    </submittedName>
</protein>
<keyword evidence="1" id="KW-0472">Membrane</keyword>
<keyword evidence="1" id="KW-0812">Transmembrane</keyword>
<sequence>MNQKKLFETTRNATDQSLKFTNSIIEKSKKLRTPSPKVDKIGTTVGSCIGAGLLLSGVIAIFTFRQFWAIGLLIVGTVTLVSNYIYRRRLTK</sequence>
<evidence type="ECO:0000256" key="1">
    <source>
        <dbReference type="SAM" id="Phobius"/>
    </source>
</evidence>
<reference evidence="2" key="1">
    <citation type="submission" date="2022-11" db="EMBL/GenBank/DDBJ databases">
        <title>Lacrimispora xylanolytica sy1, complete genome.</title>
        <authorList>
            <person name="Choi S."/>
        </authorList>
    </citation>
    <scope>NUCLEOTIDE SEQUENCE</scope>
    <source>
        <strain evidence="2">Sy1</strain>
    </source>
</reference>
<accession>A0ABY7A8R6</accession>
<dbReference type="RefSeq" id="WP_268114567.1">
    <property type="nucleotide sequence ID" value="NZ_CP113524.1"/>
</dbReference>
<proteinExistence type="predicted"/>
<keyword evidence="1" id="KW-1133">Transmembrane helix</keyword>
<gene>
    <name evidence="2" type="ORF">OW255_15380</name>
</gene>
<evidence type="ECO:0000313" key="2">
    <source>
        <dbReference type="EMBL" id="WAJ22936.1"/>
    </source>
</evidence>
<organism evidence="2 3">
    <name type="scientific">Lacrimispora xylanolytica</name>
    <dbReference type="NCBI Taxonomy" id="29375"/>
    <lineage>
        <taxon>Bacteria</taxon>
        <taxon>Bacillati</taxon>
        <taxon>Bacillota</taxon>
        <taxon>Clostridia</taxon>
        <taxon>Lachnospirales</taxon>
        <taxon>Lachnospiraceae</taxon>
        <taxon>Lacrimispora</taxon>
    </lineage>
</organism>
<feature type="transmembrane region" description="Helical" evidence="1">
    <location>
        <begin position="41"/>
        <end position="61"/>
    </location>
</feature>
<name>A0ABY7A8R6_9FIRM</name>
<dbReference type="Proteomes" id="UP001163115">
    <property type="component" value="Chromosome"/>
</dbReference>
<dbReference type="EMBL" id="CP113524">
    <property type="protein sequence ID" value="WAJ22936.1"/>
    <property type="molecule type" value="Genomic_DNA"/>
</dbReference>
<keyword evidence="3" id="KW-1185">Reference proteome</keyword>
<feature type="transmembrane region" description="Helical" evidence="1">
    <location>
        <begin position="67"/>
        <end position="86"/>
    </location>
</feature>
<evidence type="ECO:0000313" key="3">
    <source>
        <dbReference type="Proteomes" id="UP001163115"/>
    </source>
</evidence>